<keyword evidence="5 6" id="KW-0472">Membrane</keyword>
<dbReference type="InterPro" id="IPR050833">
    <property type="entry name" value="Poly_Biosynth_Transport"/>
</dbReference>
<evidence type="ECO:0000256" key="5">
    <source>
        <dbReference type="ARBA" id="ARBA00023136"/>
    </source>
</evidence>
<name>A0ABP8N3W1_9BACT</name>
<feature type="transmembrane region" description="Helical" evidence="6">
    <location>
        <begin position="296"/>
        <end position="313"/>
    </location>
</feature>
<evidence type="ECO:0000313" key="8">
    <source>
        <dbReference type="Proteomes" id="UP001500067"/>
    </source>
</evidence>
<dbReference type="RefSeq" id="WP_345077880.1">
    <property type="nucleotide sequence ID" value="NZ_BAABFA010000004.1"/>
</dbReference>
<feature type="transmembrane region" description="Helical" evidence="6">
    <location>
        <begin position="112"/>
        <end position="131"/>
    </location>
</feature>
<organism evidence="7 8">
    <name type="scientific">Nemorincola caseinilytica</name>
    <dbReference type="NCBI Taxonomy" id="2054315"/>
    <lineage>
        <taxon>Bacteria</taxon>
        <taxon>Pseudomonadati</taxon>
        <taxon>Bacteroidota</taxon>
        <taxon>Chitinophagia</taxon>
        <taxon>Chitinophagales</taxon>
        <taxon>Chitinophagaceae</taxon>
        <taxon>Nemorincola</taxon>
    </lineage>
</organism>
<evidence type="ECO:0000256" key="1">
    <source>
        <dbReference type="ARBA" id="ARBA00004651"/>
    </source>
</evidence>
<keyword evidence="3 6" id="KW-0812">Transmembrane</keyword>
<gene>
    <name evidence="7" type="ORF">GCM10023093_04490</name>
</gene>
<feature type="transmembrane region" description="Helical" evidence="6">
    <location>
        <begin position="325"/>
        <end position="345"/>
    </location>
</feature>
<feature type="transmembrane region" description="Helical" evidence="6">
    <location>
        <begin position="56"/>
        <end position="75"/>
    </location>
</feature>
<feature type="transmembrane region" description="Helical" evidence="6">
    <location>
        <begin position="143"/>
        <end position="163"/>
    </location>
</feature>
<feature type="transmembrane region" description="Helical" evidence="6">
    <location>
        <begin position="450"/>
        <end position="471"/>
    </location>
</feature>
<proteinExistence type="predicted"/>
<dbReference type="PANTHER" id="PTHR30250">
    <property type="entry name" value="PST FAMILY PREDICTED COLANIC ACID TRANSPORTER"/>
    <property type="match status" value="1"/>
</dbReference>
<feature type="transmembrane region" description="Helical" evidence="6">
    <location>
        <begin position="256"/>
        <end position="275"/>
    </location>
</feature>
<keyword evidence="8" id="KW-1185">Reference proteome</keyword>
<feature type="transmembrane region" description="Helical" evidence="6">
    <location>
        <begin position="169"/>
        <end position="192"/>
    </location>
</feature>
<feature type="transmembrane region" description="Helical" evidence="6">
    <location>
        <begin position="231"/>
        <end position="250"/>
    </location>
</feature>
<feature type="transmembrane region" description="Helical" evidence="6">
    <location>
        <begin position="87"/>
        <end position="106"/>
    </location>
</feature>
<dbReference type="Proteomes" id="UP001500067">
    <property type="component" value="Unassembled WGS sequence"/>
</dbReference>
<keyword evidence="4 6" id="KW-1133">Transmembrane helix</keyword>
<evidence type="ECO:0000256" key="6">
    <source>
        <dbReference type="SAM" id="Phobius"/>
    </source>
</evidence>
<feature type="transmembrane region" description="Helical" evidence="6">
    <location>
        <begin position="12"/>
        <end position="36"/>
    </location>
</feature>
<feature type="transmembrane region" description="Helical" evidence="6">
    <location>
        <begin position="423"/>
        <end position="444"/>
    </location>
</feature>
<protein>
    <recommendedName>
        <fullName evidence="9">Polysaccharide biosynthesis protein C-terminal domain-containing protein</fullName>
    </recommendedName>
</protein>
<feature type="transmembrane region" description="Helical" evidence="6">
    <location>
        <begin position="381"/>
        <end position="403"/>
    </location>
</feature>
<sequence>MPLRRANNIFLSNSFFIFIARFFPMLANLLVTIWYSRHLPQHTFGNYQYFWIQLNIMYPLLCFGIHALIITYSKTMLANILSRIRRGYYLLFLLWMLSLSAVFAYMQYDAGSVPFLISFLFILSFAVNTIIESVLIVFRRYNVLMVTGLLYALAYCAIHRYALGNGFSIRAIFSMLLIAGLLRTFVHCLAVIKEVQKDTDGYEVEDVDVPGVRSLWLHLGIYDISQMLFSWIDKFVISLVLSASLSAIYYNGAQNIPFLPMLLSAAGSAVLLQLAGNMQQYGETRHTILLVNQMGRVLSCIVFPVFCFLYFFRNELIVNLLSEKYIPAIPIFAISVLALPVKAYSFTSVLQRMHKGGIINAGALADLVLACALMYPLYLWLGLPGVALSFVISTYLQAAFYLYYTGRLLGISPLRLIPLGNWLAKLIVFATVFIAIHYIGSIYFTGRFTLILGAIAVMVTAAISLGIELYWHRRHGAASKTKFKEYR</sequence>
<evidence type="ECO:0000256" key="4">
    <source>
        <dbReference type="ARBA" id="ARBA00022989"/>
    </source>
</evidence>
<evidence type="ECO:0000256" key="2">
    <source>
        <dbReference type="ARBA" id="ARBA00022475"/>
    </source>
</evidence>
<accession>A0ABP8N3W1</accession>
<evidence type="ECO:0000256" key="3">
    <source>
        <dbReference type="ARBA" id="ARBA00022692"/>
    </source>
</evidence>
<evidence type="ECO:0008006" key="9">
    <source>
        <dbReference type="Google" id="ProtNLM"/>
    </source>
</evidence>
<dbReference type="PANTHER" id="PTHR30250:SF11">
    <property type="entry name" value="O-ANTIGEN TRANSPORTER-RELATED"/>
    <property type="match status" value="1"/>
</dbReference>
<feature type="transmembrane region" description="Helical" evidence="6">
    <location>
        <begin position="357"/>
        <end position="375"/>
    </location>
</feature>
<reference evidence="8" key="1">
    <citation type="journal article" date="2019" name="Int. J. Syst. Evol. Microbiol.">
        <title>The Global Catalogue of Microorganisms (GCM) 10K type strain sequencing project: providing services to taxonomists for standard genome sequencing and annotation.</title>
        <authorList>
            <consortium name="The Broad Institute Genomics Platform"/>
            <consortium name="The Broad Institute Genome Sequencing Center for Infectious Disease"/>
            <person name="Wu L."/>
            <person name="Ma J."/>
        </authorList>
    </citation>
    <scope>NUCLEOTIDE SEQUENCE [LARGE SCALE GENOMIC DNA]</scope>
    <source>
        <strain evidence="8">JCM 32105</strain>
    </source>
</reference>
<comment type="caution">
    <text evidence="7">The sequence shown here is derived from an EMBL/GenBank/DDBJ whole genome shotgun (WGS) entry which is preliminary data.</text>
</comment>
<keyword evidence="2" id="KW-1003">Cell membrane</keyword>
<comment type="subcellular location">
    <subcellularLocation>
        <location evidence="1">Cell membrane</location>
        <topology evidence="1">Multi-pass membrane protein</topology>
    </subcellularLocation>
</comment>
<dbReference type="EMBL" id="BAABFA010000004">
    <property type="protein sequence ID" value="GAA4460880.1"/>
    <property type="molecule type" value="Genomic_DNA"/>
</dbReference>
<evidence type="ECO:0000313" key="7">
    <source>
        <dbReference type="EMBL" id="GAA4460880.1"/>
    </source>
</evidence>